<evidence type="ECO:0000256" key="7">
    <source>
        <dbReference type="ARBA" id="ARBA00023065"/>
    </source>
</evidence>
<reference evidence="13 14" key="1">
    <citation type="submission" date="2020-04" db="EMBL/GenBank/DDBJ databases">
        <authorList>
            <person name="De Canck E."/>
        </authorList>
    </citation>
    <scope>NUCLEOTIDE SEQUENCE [LARGE SCALE GENOMIC DNA]</scope>
    <source>
        <strain evidence="13 14">LMG 27177</strain>
    </source>
</reference>
<dbReference type="SUPFAM" id="SSF56935">
    <property type="entry name" value="Porins"/>
    <property type="match status" value="1"/>
</dbReference>
<keyword evidence="3" id="KW-0813">Transport</keyword>
<dbReference type="GO" id="GO:0046930">
    <property type="term" value="C:pore complex"/>
    <property type="evidence" value="ECO:0007669"/>
    <property type="project" value="UniProtKB-KW"/>
</dbReference>
<dbReference type="AlphaFoldDB" id="A0A6J5H4T7"/>
<dbReference type="RefSeq" id="WP_175166201.1">
    <property type="nucleotide sequence ID" value="NZ_CADIKI010000036.1"/>
</dbReference>
<dbReference type="GO" id="GO:0009279">
    <property type="term" value="C:cell outer membrane"/>
    <property type="evidence" value="ECO:0007669"/>
    <property type="project" value="UniProtKB-SubCell"/>
</dbReference>
<keyword evidence="9" id="KW-0472">Membrane</keyword>
<evidence type="ECO:0000256" key="4">
    <source>
        <dbReference type="ARBA" id="ARBA00022452"/>
    </source>
</evidence>
<evidence type="ECO:0000256" key="9">
    <source>
        <dbReference type="ARBA" id="ARBA00023136"/>
    </source>
</evidence>
<dbReference type="EMBL" id="CADIKI010000036">
    <property type="protein sequence ID" value="CAB3810497.1"/>
    <property type="molecule type" value="Genomic_DNA"/>
</dbReference>
<keyword evidence="10" id="KW-0998">Cell outer membrane</keyword>
<evidence type="ECO:0000256" key="3">
    <source>
        <dbReference type="ARBA" id="ARBA00022448"/>
    </source>
</evidence>
<protein>
    <recommendedName>
        <fullName evidence="12">Porin domain-containing protein</fullName>
    </recommendedName>
</protein>
<keyword evidence="5" id="KW-0812">Transmembrane</keyword>
<dbReference type="Proteomes" id="UP000494252">
    <property type="component" value="Unassembled WGS sequence"/>
</dbReference>
<dbReference type="InterPro" id="IPR023614">
    <property type="entry name" value="Porin_dom_sf"/>
</dbReference>
<evidence type="ECO:0000259" key="12">
    <source>
        <dbReference type="Pfam" id="PF13609"/>
    </source>
</evidence>
<feature type="domain" description="Porin" evidence="12">
    <location>
        <begin position="20"/>
        <end position="343"/>
    </location>
</feature>
<dbReference type="PANTHER" id="PTHR34501:SF9">
    <property type="entry name" value="MAJOR OUTER MEMBRANE PROTEIN P.IA"/>
    <property type="match status" value="1"/>
</dbReference>
<dbReference type="Pfam" id="PF13609">
    <property type="entry name" value="Porin_4"/>
    <property type="match status" value="1"/>
</dbReference>
<gene>
    <name evidence="13" type="ORF">LMG27177_07247</name>
</gene>
<evidence type="ECO:0000313" key="14">
    <source>
        <dbReference type="Proteomes" id="UP000494252"/>
    </source>
</evidence>
<dbReference type="GO" id="GO:0006811">
    <property type="term" value="P:monoatomic ion transport"/>
    <property type="evidence" value="ECO:0007669"/>
    <property type="project" value="UniProtKB-KW"/>
</dbReference>
<dbReference type="Gene3D" id="2.40.160.10">
    <property type="entry name" value="Porin"/>
    <property type="match status" value="1"/>
</dbReference>
<keyword evidence="8" id="KW-0626">Porin</keyword>
<evidence type="ECO:0000256" key="10">
    <source>
        <dbReference type="ARBA" id="ARBA00023237"/>
    </source>
</evidence>
<organism evidence="13 14">
    <name type="scientific">Paraburkholderia fynbosensis</name>
    <dbReference type="NCBI Taxonomy" id="1200993"/>
    <lineage>
        <taxon>Bacteria</taxon>
        <taxon>Pseudomonadati</taxon>
        <taxon>Pseudomonadota</taxon>
        <taxon>Betaproteobacteria</taxon>
        <taxon>Burkholderiales</taxon>
        <taxon>Burkholderiaceae</taxon>
        <taxon>Paraburkholderia</taxon>
    </lineage>
</organism>
<comment type="subunit">
    <text evidence="2">Homotrimer.</text>
</comment>
<dbReference type="InterPro" id="IPR033900">
    <property type="entry name" value="Gram_neg_porin_domain"/>
</dbReference>
<evidence type="ECO:0000313" key="13">
    <source>
        <dbReference type="EMBL" id="CAB3810497.1"/>
    </source>
</evidence>
<keyword evidence="7" id="KW-0406">Ion transport</keyword>
<dbReference type="PANTHER" id="PTHR34501">
    <property type="entry name" value="PROTEIN YDDL-RELATED"/>
    <property type="match status" value="1"/>
</dbReference>
<name>A0A6J5H4T7_9BURK</name>
<evidence type="ECO:0000256" key="11">
    <source>
        <dbReference type="SAM" id="SignalP"/>
    </source>
</evidence>
<keyword evidence="4" id="KW-1134">Transmembrane beta strand</keyword>
<evidence type="ECO:0000256" key="1">
    <source>
        <dbReference type="ARBA" id="ARBA00004571"/>
    </source>
</evidence>
<dbReference type="InterPro" id="IPR050298">
    <property type="entry name" value="Gram-neg_bact_OMP"/>
</dbReference>
<proteinExistence type="predicted"/>
<evidence type="ECO:0000256" key="8">
    <source>
        <dbReference type="ARBA" id="ARBA00023114"/>
    </source>
</evidence>
<comment type="subcellular location">
    <subcellularLocation>
        <location evidence="1">Cell outer membrane</location>
        <topology evidence="1">Multi-pass membrane protein</topology>
    </subcellularLocation>
</comment>
<feature type="signal peptide" evidence="11">
    <location>
        <begin position="1"/>
        <end position="30"/>
    </location>
</feature>
<keyword evidence="6 11" id="KW-0732">Signal</keyword>
<keyword evidence="14" id="KW-1185">Reference proteome</keyword>
<sequence>MRNSCWRNSSKSLLVAGAGALISVSGASYAQSSVTLYGVVDVAVTNRTGVPGGSQVLMTEGVLQGSRWGLRGTEDLGDGWKALFQLENGFQVYNGQFDQQGQLFGRQAWVGLSKYFANTTNTVSFGRQYTIPFVMLYNFDPLGWAGNIQMAWPNLMQGCRFDNTMQYHFQSGQLDAMLQYSLGGQPGSMSKGSTFAAGSTYKFGQVMAGFSVQQSRDAENRMMRFGAVGANVGIGSANIYALYQLGLRDPNFTPGAAGTTTPLANTSLLSNAGNPTTRRDSVFDVGVGYQITPALRTTVAVMYDSVSGIAGKTGGDTTVYALADYLLSKRTDVYAGADYTRLTGAEVGNPYAIGGNFQGAHSRTEISAGLRTRF</sequence>
<dbReference type="GO" id="GO:0015288">
    <property type="term" value="F:porin activity"/>
    <property type="evidence" value="ECO:0007669"/>
    <property type="project" value="UniProtKB-KW"/>
</dbReference>
<evidence type="ECO:0000256" key="5">
    <source>
        <dbReference type="ARBA" id="ARBA00022692"/>
    </source>
</evidence>
<evidence type="ECO:0000256" key="6">
    <source>
        <dbReference type="ARBA" id="ARBA00022729"/>
    </source>
</evidence>
<dbReference type="CDD" id="cd00342">
    <property type="entry name" value="gram_neg_porins"/>
    <property type="match status" value="1"/>
</dbReference>
<feature type="chain" id="PRO_5026941593" description="Porin domain-containing protein" evidence="11">
    <location>
        <begin position="31"/>
        <end position="374"/>
    </location>
</feature>
<accession>A0A6J5H4T7</accession>
<evidence type="ECO:0000256" key="2">
    <source>
        <dbReference type="ARBA" id="ARBA00011233"/>
    </source>
</evidence>